<keyword evidence="1" id="KW-0472">Membrane</keyword>
<feature type="transmembrane region" description="Helical" evidence="1">
    <location>
        <begin position="42"/>
        <end position="61"/>
    </location>
</feature>
<keyword evidence="3" id="KW-1185">Reference proteome</keyword>
<dbReference type="KEGG" id="dcr:108208236"/>
<name>A0AAF0WDB2_DAUCS</name>
<evidence type="ECO:0000256" key="1">
    <source>
        <dbReference type="SAM" id="Phobius"/>
    </source>
</evidence>
<proteinExistence type="predicted"/>
<gene>
    <name evidence="2" type="ORF">DCAR_0206727</name>
</gene>
<dbReference type="EMBL" id="CP093344">
    <property type="protein sequence ID" value="WOG87499.1"/>
    <property type="molecule type" value="Genomic_DNA"/>
</dbReference>
<dbReference type="AlphaFoldDB" id="A0AAF0WDB2"/>
<keyword evidence="1" id="KW-1133">Transmembrane helix</keyword>
<dbReference type="Proteomes" id="UP000077755">
    <property type="component" value="Chromosome 2"/>
</dbReference>
<keyword evidence="1" id="KW-0812">Transmembrane</keyword>
<evidence type="ECO:0000313" key="3">
    <source>
        <dbReference type="Proteomes" id="UP000077755"/>
    </source>
</evidence>
<accession>A0AAF0WDB2</accession>
<protein>
    <submittedName>
        <fullName evidence="2">Uncharacterized protein</fullName>
    </submittedName>
</protein>
<sequence>MIFSTATPRLRPSDMLMHFTIPMENLGNYYVIETRSSVVFDLNLVCMLVNYAVQHVVIIFTSDHFTDDYDGNLNWVTFAAALISCIGTVASLIAKRNRPPHKGRWCKFLLTLLLVASSGYALDVQGDPRPLACLISNLLLYLNKANSLKEKRRILLGDRRVPIVGFRIRDEVIIAAIVRAEHAHLVDSLYQGGRNVAFSVSSGEGVVTNITMREE</sequence>
<reference evidence="2" key="2">
    <citation type="submission" date="2022-03" db="EMBL/GenBank/DDBJ databases">
        <title>Draft title - Genomic analysis of global carrot germplasm unveils the trajectory of domestication and the origin of high carotenoid orange carrot.</title>
        <authorList>
            <person name="Iorizzo M."/>
            <person name="Ellison S."/>
            <person name="Senalik D."/>
            <person name="Macko-Podgorni A."/>
            <person name="Grzebelus D."/>
            <person name="Bostan H."/>
            <person name="Rolling W."/>
            <person name="Curaba J."/>
            <person name="Simon P."/>
        </authorList>
    </citation>
    <scope>NUCLEOTIDE SEQUENCE</scope>
    <source>
        <tissue evidence="2">Leaf</tissue>
    </source>
</reference>
<reference evidence="2" key="1">
    <citation type="journal article" date="2016" name="Nat. Genet.">
        <title>A high-quality carrot genome assembly provides new insights into carotenoid accumulation and asterid genome evolution.</title>
        <authorList>
            <person name="Iorizzo M."/>
            <person name="Ellison S."/>
            <person name="Senalik D."/>
            <person name="Zeng P."/>
            <person name="Satapoomin P."/>
            <person name="Huang J."/>
            <person name="Bowman M."/>
            <person name="Iovene M."/>
            <person name="Sanseverino W."/>
            <person name="Cavagnaro P."/>
            <person name="Yildiz M."/>
            <person name="Macko-Podgorni A."/>
            <person name="Moranska E."/>
            <person name="Grzebelus E."/>
            <person name="Grzebelus D."/>
            <person name="Ashrafi H."/>
            <person name="Zheng Z."/>
            <person name="Cheng S."/>
            <person name="Spooner D."/>
            <person name="Van Deynze A."/>
            <person name="Simon P."/>
        </authorList>
    </citation>
    <scope>NUCLEOTIDE SEQUENCE</scope>
    <source>
        <tissue evidence="2">Leaf</tissue>
    </source>
</reference>
<feature type="transmembrane region" description="Helical" evidence="1">
    <location>
        <begin position="73"/>
        <end position="93"/>
    </location>
</feature>
<evidence type="ECO:0000313" key="2">
    <source>
        <dbReference type="EMBL" id="WOG87499.1"/>
    </source>
</evidence>
<organism evidence="2 3">
    <name type="scientific">Daucus carota subsp. sativus</name>
    <name type="common">Carrot</name>
    <dbReference type="NCBI Taxonomy" id="79200"/>
    <lineage>
        <taxon>Eukaryota</taxon>
        <taxon>Viridiplantae</taxon>
        <taxon>Streptophyta</taxon>
        <taxon>Embryophyta</taxon>
        <taxon>Tracheophyta</taxon>
        <taxon>Spermatophyta</taxon>
        <taxon>Magnoliopsida</taxon>
        <taxon>eudicotyledons</taxon>
        <taxon>Gunneridae</taxon>
        <taxon>Pentapetalae</taxon>
        <taxon>asterids</taxon>
        <taxon>campanulids</taxon>
        <taxon>Apiales</taxon>
        <taxon>Apiaceae</taxon>
        <taxon>Apioideae</taxon>
        <taxon>Scandiceae</taxon>
        <taxon>Daucinae</taxon>
        <taxon>Daucus</taxon>
        <taxon>Daucus sect. Daucus</taxon>
    </lineage>
</organism>